<proteinExistence type="inferred from homology"/>
<accession>A0ABZ1CSV7</accession>
<dbReference type="Pfam" id="PF01103">
    <property type="entry name" value="Omp85"/>
    <property type="match status" value="1"/>
</dbReference>
<comment type="similarity">
    <text evidence="2">Belongs to the SAM50/omp85 family.</text>
</comment>
<dbReference type="PANTHER" id="PTHR12815:SF18">
    <property type="entry name" value="SORTING AND ASSEMBLY MACHINERY COMPONENT 50 HOMOLOG"/>
    <property type="match status" value="1"/>
</dbReference>
<evidence type="ECO:0000256" key="4">
    <source>
        <dbReference type="ARBA" id="ARBA00022692"/>
    </source>
</evidence>
<dbReference type="InterPro" id="IPR000184">
    <property type="entry name" value="Bac_surfAg_D15"/>
</dbReference>
<dbReference type="Proteomes" id="UP001329825">
    <property type="component" value="Chromosome 2"/>
</dbReference>
<evidence type="ECO:0000256" key="2">
    <source>
        <dbReference type="ARBA" id="ARBA00010913"/>
    </source>
</evidence>
<evidence type="ECO:0000313" key="9">
    <source>
        <dbReference type="Proteomes" id="UP001329825"/>
    </source>
</evidence>
<dbReference type="Gene3D" id="2.40.160.50">
    <property type="entry name" value="membrane protein fhac: a member of the omp85/tpsb transporter family"/>
    <property type="match status" value="1"/>
</dbReference>
<feature type="compositionally biased region" description="Basic and acidic residues" evidence="6">
    <location>
        <begin position="93"/>
        <end position="109"/>
    </location>
</feature>
<keyword evidence="9" id="KW-1185">Reference proteome</keyword>
<organism evidence="8 9">
    <name type="scientific">Kwoniella shivajii</name>
    <dbReference type="NCBI Taxonomy" id="564305"/>
    <lineage>
        <taxon>Eukaryota</taxon>
        <taxon>Fungi</taxon>
        <taxon>Dikarya</taxon>
        <taxon>Basidiomycota</taxon>
        <taxon>Agaricomycotina</taxon>
        <taxon>Tremellomycetes</taxon>
        <taxon>Tremellales</taxon>
        <taxon>Cryptococcaceae</taxon>
        <taxon>Kwoniella</taxon>
    </lineage>
</organism>
<keyword evidence="3" id="KW-1134">Transmembrane beta strand</keyword>
<keyword evidence="5" id="KW-0472">Membrane</keyword>
<evidence type="ECO:0000313" key="8">
    <source>
        <dbReference type="EMBL" id="WRT64839.1"/>
    </source>
</evidence>
<feature type="domain" description="Bacterial surface antigen (D15)" evidence="7">
    <location>
        <begin position="265"/>
        <end position="585"/>
    </location>
</feature>
<evidence type="ECO:0000256" key="1">
    <source>
        <dbReference type="ARBA" id="ARBA00004374"/>
    </source>
</evidence>
<name>A0ABZ1CSV7_9TREE</name>
<keyword evidence="4" id="KW-0812">Transmembrane</keyword>
<gene>
    <name evidence="8" type="ORF">IL334_001775</name>
</gene>
<feature type="region of interest" description="Disordered" evidence="6">
    <location>
        <begin position="85"/>
        <end position="109"/>
    </location>
</feature>
<evidence type="ECO:0000256" key="5">
    <source>
        <dbReference type="ARBA" id="ARBA00023136"/>
    </source>
</evidence>
<evidence type="ECO:0000256" key="6">
    <source>
        <dbReference type="SAM" id="MobiDB-lite"/>
    </source>
</evidence>
<dbReference type="GeneID" id="87953906"/>
<dbReference type="EMBL" id="CP141882">
    <property type="protein sequence ID" value="WRT64839.1"/>
    <property type="molecule type" value="Genomic_DNA"/>
</dbReference>
<reference evidence="8 9" key="1">
    <citation type="submission" date="2024-01" db="EMBL/GenBank/DDBJ databases">
        <title>Comparative genomics of Cryptococcus and Kwoniella reveals pathogenesis evolution and contrasting modes of karyotype evolution via chromosome fusion or intercentromeric recombination.</title>
        <authorList>
            <person name="Coelho M.A."/>
            <person name="David-Palma M."/>
            <person name="Shea T."/>
            <person name="Bowers K."/>
            <person name="McGinley-Smith S."/>
            <person name="Mohammad A.W."/>
            <person name="Gnirke A."/>
            <person name="Yurkov A.M."/>
            <person name="Nowrousian M."/>
            <person name="Sun S."/>
            <person name="Cuomo C.A."/>
            <person name="Heitman J."/>
        </authorList>
    </citation>
    <scope>NUCLEOTIDE SEQUENCE [LARGE SCALE GENOMIC DNA]</scope>
    <source>
        <strain evidence="8">CBS 11374</strain>
    </source>
</reference>
<evidence type="ECO:0000256" key="3">
    <source>
        <dbReference type="ARBA" id="ARBA00022452"/>
    </source>
</evidence>
<evidence type="ECO:0000259" key="7">
    <source>
        <dbReference type="Pfam" id="PF01103"/>
    </source>
</evidence>
<comment type="subcellular location">
    <subcellularLocation>
        <location evidence="1">Mitochondrion outer membrane</location>
        <topology evidence="1">Multi-pass membrane protein</topology>
    </subcellularLocation>
</comment>
<protein>
    <recommendedName>
        <fullName evidence="7">Bacterial surface antigen (D15) domain-containing protein</fullName>
    </recommendedName>
</protein>
<feature type="region of interest" description="Disordered" evidence="6">
    <location>
        <begin position="1"/>
        <end position="67"/>
    </location>
</feature>
<dbReference type="RefSeq" id="XP_062789579.1">
    <property type="nucleotide sequence ID" value="XM_062933528.1"/>
</dbReference>
<dbReference type="PANTHER" id="PTHR12815">
    <property type="entry name" value="SORTING AND ASSEMBLY MACHINERY SAMM50 PROTEIN FAMILY MEMBER"/>
    <property type="match status" value="1"/>
</dbReference>
<sequence>MDPNAEDRSPSVEVVEIDVEARSEPIVNSEKYSDSQAASPSAVDPTRGRASTGPNDNDQHNSPPAFQAPMASSIFRTALGQPPLVQTINSPLHSERSERRNEDPEKLKQWQEEEFQRRLRGEYEQAQRRVGEVVSENMDRLLRLSSIRLSPPPKTTRPGFLNSALSPFISSSSSFLPSFFHRAPPPPQNLHEILLSTKSLVTYLNEFGIYDMDRVGVRFETKRGGDPDEIEMVLSLKEKGRLFLKAGTEVGGGEGGGNVTARIRNIFGGGESLEGNASIGTKTKSAYQASLTTPLFASPLLSFGISGFSLDRDNSAFASHRERTQGARVKLSGIFPWGTHDLQYELVNRAIEHLTPNASVSVRELAIPSTKSSISHTWTSDTRDDLWMGTKGRLLKFTHEYAGLPGSSEKAHFFKSTTMSQLSRALYSGSNIHYSITSLTTLLMPLYRRQLGSTYLPDRTYLGGPNSIRGWAVGGLGRRDGPDSLGGDLSWALGLSVFSPIPKKDHWPLKLHAFINGGKVAAYDQARSFTDNMTKLYNSPNLSVGLGLMYRLEPIRIEVNFSMPLIGRKGERTSRGLGVGVGIEFL</sequence>
<feature type="compositionally biased region" description="Polar residues" evidence="6">
    <location>
        <begin position="52"/>
        <end position="64"/>
    </location>
</feature>
<feature type="compositionally biased region" description="Basic and acidic residues" evidence="6">
    <location>
        <begin position="1"/>
        <end position="10"/>
    </location>
</feature>
<dbReference type="InterPro" id="IPR039910">
    <property type="entry name" value="D15-like"/>
</dbReference>